<feature type="compositionally biased region" description="Acidic residues" evidence="2">
    <location>
        <begin position="249"/>
        <end position="260"/>
    </location>
</feature>
<evidence type="ECO:0000313" key="5">
    <source>
        <dbReference type="Proteomes" id="UP000269793"/>
    </source>
</evidence>
<reference evidence="4 5" key="1">
    <citation type="submission" date="2018-10" db="EMBL/GenBank/DDBJ databases">
        <title>Complete genome sequence of Malassezia restricta CBS 7877.</title>
        <authorList>
            <person name="Morand S.C."/>
            <person name="Bertignac M."/>
            <person name="Iltis A."/>
            <person name="Kolder I."/>
            <person name="Pirovano W."/>
            <person name="Jourdain R."/>
            <person name="Clavaud C."/>
        </authorList>
    </citation>
    <scope>NUCLEOTIDE SEQUENCE [LARGE SCALE GENOMIC DNA]</scope>
    <source>
        <strain evidence="4 5">CBS 7877</strain>
    </source>
</reference>
<dbReference type="GO" id="GO:0005634">
    <property type="term" value="C:nucleus"/>
    <property type="evidence" value="ECO:0007669"/>
    <property type="project" value="TreeGrafter"/>
</dbReference>
<dbReference type="OrthoDB" id="3364872at2759"/>
<dbReference type="InterPro" id="IPR037393">
    <property type="entry name" value="Bud22/SRFB1"/>
</dbReference>
<keyword evidence="1" id="KW-0175">Coiled coil</keyword>
<feature type="domain" description="Bud22" evidence="3">
    <location>
        <begin position="17"/>
        <end position="382"/>
    </location>
</feature>
<dbReference type="PANTHER" id="PTHR23325:SF1">
    <property type="entry name" value="SERUM RESPONSE FACTOR-BINDING PROTEIN 1"/>
    <property type="match status" value="1"/>
</dbReference>
<dbReference type="Pfam" id="PF09073">
    <property type="entry name" value="BUD22"/>
    <property type="match status" value="1"/>
</dbReference>
<name>A0A3G2S421_MALR7</name>
<dbReference type="InterPro" id="IPR015158">
    <property type="entry name" value="Bud22_dom"/>
</dbReference>
<dbReference type="STRING" id="425264.A0A3G2S421"/>
<dbReference type="PANTHER" id="PTHR23325">
    <property type="entry name" value="SERUM RESPONSE FACTOR-BINDING"/>
    <property type="match status" value="1"/>
</dbReference>
<feature type="compositionally biased region" description="Basic and acidic residues" evidence="2">
    <location>
        <begin position="298"/>
        <end position="317"/>
    </location>
</feature>
<dbReference type="GO" id="GO:0030686">
    <property type="term" value="C:90S preribosome"/>
    <property type="evidence" value="ECO:0007669"/>
    <property type="project" value="TreeGrafter"/>
</dbReference>
<dbReference type="Proteomes" id="UP000269793">
    <property type="component" value="Chromosome III"/>
</dbReference>
<gene>
    <name evidence="4" type="ORF">DNF11_1805</name>
</gene>
<proteinExistence type="predicted"/>
<accession>A0A3G2S421</accession>
<organism evidence="4 5">
    <name type="scientific">Malassezia restricta (strain ATCC 96810 / NBRC 103918 / CBS 7877)</name>
    <name type="common">Seborrheic dermatitis infection agent</name>
    <dbReference type="NCBI Taxonomy" id="425264"/>
    <lineage>
        <taxon>Eukaryota</taxon>
        <taxon>Fungi</taxon>
        <taxon>Dikarya</taxon>
        <taxon>Basidiomycota</taxon>
        <taxon>Ustilaginomycotina</taxon>
        <taxon>Malasseziomycetes</taxon>
        <taxon>Malasseziales</taxon>
        <taxon>Malasseziaceae</taxon>
        <taxon>Malassezia</taxon>
    </lineage>
</organism>
<sequence length="382" mass="42712">MSSPKVTLDDRRIRAKLHQAVKVAHSAAKKARQHELQRHVRRLKQCAEAERSDLEKELYYLKTLDIHALALRALSTKLVKAKILPKQAQGADEERFPLLPFALEAKVDPATTETLLSFEHKAHEHICNQVLSSKVLASELTACLASLIPLVTQHKAPKTPVTEPVKSDKEARQVEVAPPEDGYESDDGMGNQENVHMRGDMDTLVASGSDTEDSDDEDTPRKRANTSGEDDEEDAFLPSLHTGFIPATEGDDWSDAEADYADTGGKGPAKSQRKNRRGQRERRAIWEKKYGRHANHLKLREKEPRKAREHRAPDRPTKRPKPMQAPPPRQPRTQDPHPPSSSRVKPAPPPSNAPLHPSWIAKQRAKEAQHAAKPQGTKVVFD</sequence>
<evidence type="ECO:0000259" key="3">
    <source>
        <dbReference type="Pfam" id="PF09073"/>
    </source>
</evidence>
<dbReference type="VEuPathDB" id="FungiDB:DNF11_1805"/>
<dbReference type="AlphaFoldDB" id="A0A3G2S421"/>
<keyword evidence="5" id="KW-1185">Reference proteome</keyword>
<protein>
    <submittedName>
        <fullName evidence="4">BUD22 family protein C4F10.06</fullName>
    </submittedName>
</protein>
<feature type="region of interest" description="Disordered" evidence="2">
    <location>
        <begin position="155"/>
        <end position="382"/>
    </location>
</feature>
<dbReference type="GO" id="GO:0030490">
    <property type="term" value="P:maturation of SSU-rRNA"/>
    <property type="evidence" value="ECO:0007669"/>
    <property type="project" value="TreeGrafter"/>
</dbReference>
<feature type="compositionally biased region" description="Basic residues" evidence="2">
    <location>
        <begin position="271"/>
        <end position="280"/>
    </location>
</feature>
<evidence type="ECO:0000313" key="4">
    <source>
        <dbReference type="EMBL" id="AYO42755.1"/>
    </source>
</evidence>
<evidence type="ECO:0000256" key="1">
    <source>
        <dbReference type="ARBA" id="ARBA00023054"/>
    </source>
</evidence>
<evidence type="ECO:0000256" key="2">
    <source>
        <dbReference type="SAM" id="MobiDB-lite"/>
    </source>
</evidence>
<dbReference type="EMBL" id="CP033150">
    <property type="protein sequence ID" value="AYO42755.1"/>
    <property type="molecule type" value="Genomic_DNA"/>
</dbReference>